<evidence type="ECO:0000259" key="6">
    <source>
        <dbReference type="Pfam" id="PF02826"/>
    </source>
</evidence>
<sequence length="339" mass="37286">MACSIRGDKRLKMRIVVLDGYTLNPGDLSWTDLQSLGDCDIYARTTIDETIHRARDAAIILTNKTILNRDIITQLPHLKYIGVLATGYNVVDTEAAARHKIPVTNVPEYGTKSVSQMVFAHVLNFCNRVTPHSESVHRGNWSRSEDFCFQEYPLIELFGKTMGVVGLGRIGMAVATNAIAFGMDVLAYNPSTPAHTQTDIVLTDLETVFRKSDIVTLHCPLSEHNRGFVNAELIGKMKPSAFLINTSRGPLIDEDALADALNKERLAGAGLDVLAKEPPTPDCPLLTAKNCFITPHIAWATHAARARLMKAVIDNLKGFLRGEELNVVNGVRIENPFSP</sequence>
<feature type="domain" description="D-isomer specific 2-hydroxyacid dehydrogenase NAD-binding" evidence="6">
    <location>
        <begin position="119"/>
        <end position="298"/>
    </location>
</feature>
<proteinExistence type="inferred from homology"/>
<dbReference type="Pfam" id="PF02826">
    <property type="entry name" value="2-Hacid_dh_C"/>
    <property type="match status" value="1"/>
</dbReference>
<dbReference type="PROSITE" id="PS00065">
    <property type="entry name" value="D_2_HYDROXYACID_DH_1"/>
    <property type="match status" value="1"/>
</dbReference>
<name>A0A451AFT0_9GAMM</name>
<dbReference type="InterPro" id="IPR036291">
    <property type="entry name" value="NAD(P)-bd_dom_sf"/>
</dbReference>
<dbReference type="FunFam" id="3.40.50.720:FF:000203">
    <property type="entry name" value="D-3-phosphoglycerate dehydrogenase (SerA)"/>
    <property type="match status" value="1"/>
</dbReference>
<evidence type="ECO:0000256" key="3">
    <source>
        <dbReference type="ARBA" id="ARBA00023027"/>
    </source>
</evidence>
<evidence type="ECO:0000256" key="4">
    <source>
        <dbReference type="RuleBase" id="RU003719"/>
    </source>
</evidence>
<dbReference type="InterPro" id="IPR029753">
    <property type="entry name" value="D-isomer_DH_CS"/>
</dbReference>
<feature type="domain" description="D-isomer specific 2-hydroxyacid dehydrogenase catalytic" evidence="5">
    <location>
        <begin position="36"/>
        <end position="328"/>
    </location>
</feature>
<dbReference type="PROSITE" id="PS00671">
    <property type="entry name" value="D_2_HYDROXYACID_DH_3"/>
    <property type="match status" value="1"/>
</dbReference>
<dbReference type="SUPFAM" id="SSF51735">
    <property type="entry name" value="NAD(P)-binding Rossmann-fold domains"/>
    <property type="match status" value="1"/>
</dbReference>
<dbReference type="Gene3D" id="3.40.50.720">
    <property type="entry name" value="NAD(P)-binding Rossmann-like Domain"/>
    <property type="match status" value="2"/>
</dbReference>
<keyword evidence="2 4" id="KW-0560">Oxidoreductase</keyword>
<dbReference type="AlphaFoldDB" id="A0A451AFT0"/>
<accession>A0A451AFT0</accession>
<evidence type="ECO:0000256" key="1">
    <source>
        <dbReference type="ARBA" id="ARBA00005854"/>
    </source>
</evidence>
<dbReference type="Pfam" id="PF00389">
    <property type="entry name" value="2-Hacid_dh"/>
    <property type="match status" value="1"/>
</dbReference>
<dbReference type="CDD" id="cd12162">
    <property type="entry name" value="2-Hacid_dh_4"/>
    <property type="match status" value="1"/>
</dbReference>
<gene>
    <name evidence="9" type="ORF">BECKTUN1418D_GA0071000_12981</name>
    <name evidence="8" type="ORF">BECKTUN1418E_GA0071001_10742</name>
    <name evidence="7" type="ORF">BECKTUN1418F_GA0071002_10772</name>
</gene>
<dbReference type="SUPFAM" id="SSF52283">
    <property type="entry name" value="Formate/glycerate dehydrogenase catalytic domain-like"/>
    <property type="match status" value="1"/>
</dbReference>
<organism evidence="9">
    <name type="scientific">Candidatus Kentrum sp. TUN</name>
    <dbReference type="NCBI Taxonomy" id="2126343"/>
    <lineage>
        <taxon>Bacteria</taxon>
        <taxon>Pseudomonadati</taxon>
        <taxon>Pseudomonadota</taxon>
        <taxon>Gammaproteobacteria</taxon>
        <taxon>Candidatus Kentrum</taxon>
    </lineage>
</organism>
<dbReference type="InterPro" id="IPR006140">
    <property type="entry name" value="D-isomer_DH_NAD-bd"/>
</dbReference>
<evidence type="ECO:0000313" key="8">
    <source>
        <dbReference type="EMBL" id="VFK62088.1"/>
    </source>
</evidence>
<dbReference type="InterPro" id="IPR006139">
    <property type="entry name" value="D-isomer_2_OHA_DH_cat_dom"/>
</dbReference>
<evidence type="ECO:0000256" key="2">
    <source>
        <dbReference type="ARBA" id="ARBA00023002"/>
    </source>
</evidence>
<protein>
    <submittedName>
        <fullName evidence="9">Glycerate dehydrogenase</fullName>
    </submittedName>
</protein>
<dbReference type="EMBL" id="CAADFX010000298">
    <property type="protein sequence ID" value="VFK64910.1"/>
    <property type="molecule type" value="Genomic_DNA"/>
</dbReference>
<evidence type="ECO:0000259" key="5">
    <source>
        <dbReference type="Pfam" id="PF00389"/>
    </source>
</evidence>
<dbReference type="EMBL" id="CAADFV010000074">
    <property type="protein sequence ID" value="VFK62088.1"/>
    <property type="molecule type" value="Genomic_DNA"/>
</dbReference>
<dbReference type="InterPro" id="IPR050418">
    <property type="entry name" value="D-iso_2-hydroxyacid_DH_PdxB"/>
</dbReference>
<comment type="similarity">
    <text evidence="1 4">Belongs to the D-isomer specific 2-hydroxyacid dehydrogenase family.</text>
</comment>
<dbReference type="InterPro" id="IPR029752">
    <property type="entry name" value="D-isomer_DH_CS1"/>
</dbReference>
<dbReference type="EMBL" id="CAADFY010000077">
    <property type="protein sequence ID" value="VFK55929.1"/>
    <property type="molecule type" value="Genomic_DNA"/>
</dbReference>
<dbReference type="GO" id="GO:0051287">
    <property type="term" value="F:NAD binding"/>
    <property type="evidence" value="ECO:0007669"/>
    <property type="project" value="InterPro"/>
</dbReference>
<keyword evidence="3" id="KW-0520">NAD</keyword>
<evidence type="ECO:0000313" key="7">
    <source>
        <dbReference type="EMBL" id="VFK55929.1"/>
    </source>
</evidence>
<dbReference type="GO" id="GO:0016616">
    <property type="term" value="F:oxidoreductase activity, acting on the CH-OH group of donors, NAD or NADP as acceptor"/>
    <property type="evidence" value="ECO:0007669"/>
    <property type="project" value="InterPro"/>
</dbReference>
<dbReference type="PANTHER" id="PTHR43761:SF1">
    <property type="entry name" value="D-ISOMER SPECIFIC 2-HYDROXYACID DEHYDROGENASE CATALYTIC DOMAIN-CONTAINING PROTEIN-RELATED"/>
    <property type="match status" value="1"/>
</dbReference>
<dbReference type="PROSITE" id="PS00670">
    <property type="entry name" value="D_2_HYDROXYACID_DH_2"/>
    <property type="match status" value="1"/>
</dbReference>
<evidence type="ECO:0000313" key="9">
    <source>
        <dbReference type="EMBL" id="VFK64910.1"/>
    </source>
</evidence>
<reference evidence="9" key="1">
    <citation type="submission" date="2019-02" db="EMBL/GenBank/DDBJ databases">
        <authorList>
            <person name="Gruber-Vodicka R. H."/>
            <person name="Seah K. B. B."/>
        </authorList>
    </citation>
    <scope>NUCLEOTIDE SEQUENCE</scope>
    <source>
        <strain evidence="9">BECK_BY1</strain>
        <strain evidence="8">BECK_BY2</strain>
        <strain evidence="7">BECK_BY3</strain>
    </source>
</reference>
<dbReference type="PANTHER" id="PTHR43761">
    <property type="entry name" value="D-ISOMER SPECIFIC 2-HYDROXYACID DEHYDROGENASE FAMILY PROTEIN (AFU_ORTHOLOGUE AFUA_1G13630)"/>
    <property type="match status" value="1"/>
</dbReference>